<gene>
    <name evidence="1" type="ORF">KPN7_10</name>
</gene>
<evidence type="ECO:0000313" key="1">
    <source>
        <dbReference type="EMBL" id="UVD41744.1"/>
    </source>
</evidence>
<dbReference type="EMBL" id="OP079918">
    <property type="protein sequence ID" value="UVD41744.1"/>
    <property type="molecule type" value="Genomic_DNA"/>
</dbReference>
<proteinExistence type="predicted"/>
<protein>
    <submittedName>
        <fullName evidence="1">Uncharacterized protein</fullName>
    </submittedName>
</protein>
<keyword evidence="2" id="KW-1185">Reference proteome</keyword>
<accession>A0A976XQT1</accession>
<name>A0A976XQT1_9CAUD</name>
<reference evidence="1" key="1">
    <citation type="submission" date="2022-07" db="EMBL/GenBank/DDBJ databases">
        <title>Isolation and characterisation of Klebsiella pneumoniae phages.</title>
        <authorList>
            <person name="Kabwe M."/>
            <person name="Ku H."/>
            <person name="Tucci J."/>
        </authorList>
    </citation>
    <scope>NUCLEOTIDE SEQUENCE</scope>
</reference>
<organism evidence="1 2">
    <name type="scientific">Klebsiella phage KPN7</name>
    <dbReference type="NCBI Taxonomy" id="2972462"/>
    <lineage>
        <taxon>Viruses</taxon>
        <taxon>Duplodnaviria</taxon>
        <taxon>Heunggongvirae</taxon>
        <taxon>Uroviricota</taxon>
        <taxon>Caudoviricetes</taxon>
        <taxon>Autographivirales</taxon>
        <taxon>Autosignataviridae</taxon>
        <taxon>Molineuxvirinae</taxon>
        <taxon>Gansuvirus</taxon>
        <taxon>Gansuvirus KPN7</taxon>
    </lineage>
</organism>
<dbReference type="Proteomes" id="UP001059123">
    <property type="component" value="Segment"/>
</dbReference>
<sequence length="46" mass="5143">MGFFCLGGNMYYLLCVTLLLFASFWCYVLATGPVSVAERRDNANSK</sequence>
<evidence type="ECO:0000313" key="2">
    <source>
        <dbReference type="Proteomes" id="UP001059123"/>
    </source>
</evidence>